<dbReference type="Gene3D" id="2.60.120.10">
    <property type="entry name" value="Jelly Rolls"/>
    <property type="match status" value="1"/>
</dbReference>
<gene>
    <name evidence="2" type="ORF">Q2T52_12620</name>
</gene>
<name>A0ABT8SWY4_9HYPH</name>
<feature type="domain" description="Cyclic nucleotide-binding" evidence="1">
    <location>
        <begin position="15"/>
        <end position="134"/>
    </location>
</feature>
<dbReference type="PANTHER" id="PTHR11635:SF152">
    <property type="entry name" value="CAMP-DEPENDENT PROTEIN KINASE TYPE I REGULATORY SUBUNIT-RELATED"/>
    <property type="match status" value="1"/>
</dbReference>
<keyword evidence="3" id="KW-1185">Reference proteome</keyword>
<organism evidence="2 3">
    <name type="scientific">Rhizobium oryzicola</name>
    <dbReference type="NCBI Taxonomy" id="1232668"/>
    <lineage>
        <taxon>Bacteria</taxon>
        <taxon>Pseudomonadati</taxon>
        <taxon>Pseudomonadota</taxon>
        <taxon>Alphaproteobacteria</taxon>
        <taxon>Hyphomicrobiales</taxon>
        <taxon>Rhizobiaceae</taxon>
        <taxon>Rhizobium/Agrobacterium group</taxon>
        <taxon>Rhizobium</taxon>
    </lineage>
</organism>
<accession>A0ABT8SWY4</accession>
<dbReference type="Pfam" id="PF00027">
    <property type="entry name" value="cNMP_binding"/>
    <property type="match status" value="1"/>
</dbReference>
<dbReference type="InterPro" id="IPR050503">
    <property type="entry name" value="cAMP-dep_PK_reg_su-like"/>
</dbReference>
<dbReference type="RefSeq" id="WP_302077089.1">
    <property type="nucleotide sequence ID" value="NZ_JAUKWQ010000003.1"/>
</dbReference>
<reference evidence="2" key="1">
    <citation type="journal article" date="2015" name="Int. J. Syst. Evol. Microbiol.">
        <title>Rhizobium oryzicola sp. nov., potential plant-growth-promoting endophytic bacteria isolated from rice roots.</title>
        <authorList>
            <person name="Zhang X.X."/>
            <person name="Gao J.S."/>
            <person name="Cao Y.H."/>
            <person name="Sheirdil R.A."/>
            <person name="Wang X.C."/>
            <person name="Zhang L."/>
        </authorList>
    </citation>
    <scope>NUCLEOTIDE SEQUENCE</scope>
    <source>
        <strain evidence="2">05753</strain>
    </source>
</reference>
<dbReference type="EMBL" id="JAUKWQ010000003">
    <property type="protein sequence ID" value="MDO1582927.1"/>
    <property type="molecule type" value="Genomic_DNA"/>
</dbReference>
<proteinExistence type="predicted"/>
<dbReference type="Proteomes" id="UP001169006">
    <property type="component" value="Unassembled WGS sequence"/>
</dbReference>
<dbReference type="PROSITE" id="PS50042">
    <property type="entry name" value="CNMP_BINDING_3"/>
    <property type="match status" value="1"/>
</dbReference>
<dbReference type="PRINTS" id="PR00103">
    <property type="entry name" value="CAMPKINASE"/>
</dbReference>
<dbReference type="SUPFAM" id="SSF51206">
    <property type="entry name" value="cAMP-binding domain-like"/>
    <property type="match status" value="1"/>
</dbReference>
<reference evidence="2" key="2">
    <citation type="submission" date="2023-07" db="EMBL/GenBank/DDBJ databases">
        <authorList>
            <person name="Sun H."/>
        </authorList>
    </citation>
    <scope>NUCLEOTIDE SEQUENCE</scope>
    <source>
        <strain evidence="2">05753</strain>
    </source>
</reference>
<evidence type="ECO:0000313" key="3">
    <source>
        <dbReference type="Proteomes" id="UP001169006"/>
    </source>
</evidence>
<evidence type="ECO:0000313" key="2">
    <source>
        <dbReference type="EMBL" id="MDO1582927.1"/>
    </source>
</evidence>
<dbReference type="CDD" id="cd00038">
    <property type="entry name" value="CAP_ED"/>
    <property type="match status" value="1"/>
</dbReference>
<sequence length="154" mass="16933">MLLNDEVQLLRKVPYFSRVDPCKLKLMAFASERVCYNPGEDIFRQGDLSDAAFVILRGNADLLVNSGGNEMKAGEAGSNSIIGEMCLLCDAPRAMTVRAVTEVEALRIAKDCFFKVISDNPRISFEISRALAETLRGTTARVESTPVRQPAEAF</sequence>
<dbReference type="InterPro" id="IPR018490">
    <property type="entry name" value="cNMP-bd_dom_sf"/>
</dbReference>
<dbReference type="SMART" id="SM00100">
    <property type="entry name" value="cNMP"/>
    <property type="match status" value="1"/>
</dbReference>
<dbReference type="InterPro" id="IPR014710">
    <property type="entry name" value="RmlC-like_jellyroll"/>
</dbReference>
<dbReference type="InterPro" id="IPR000595">
    <property type="entry name" value="cNMP-bd_dom"/>
</dbReference>
<comment type="caution">
    <text evidence="2">The sequence shown here is derived from an EMBL/GenBank/DDBJ whole genome shotgun (WGS) entry which is preliminary data.</text>
</comment>
<dbReference type="PANTHER" id="PTHR11635">
    <property type="entry name" value="CAMP-DEPENDENT PROTEIN KINASE REGULATORY CHAIN"/>
    <property type="match status" value="1"/>
</dbReference>
<protein>
    <submittedName>
        <fullName evidence="2">Cyclic nucleotide-binding domain-containing protein</fullName>
    </submittedName>
</protein>
<evidence type="ECO:0000259" key="1">
    <source>
        <dbReference type="PROSITE" id="PS50042"/>
    </source>
</evidence>